<name>A0AAD9GJA6_BABDI</name>
<gene>
    <name evidence="2" type="ORF">X943_001136</name>
</gene>
<feature type="domain" description="G" evidence="1">
    <location>
        <begin position="411"/>
        <end position="483"/>
    </location>
</feature>
<dbReference type="GO" id="GO:0005739">
    <property type="term" value="C:mitochondrion"/>
    <property type="evidence" value="ECO:0007669"/>
    <property type="project" value="TreeGrafter"/>
</dbReference>
<sequence length="664" mass="74608">MGIIHPFFIYTLFSNVALSILFSCGLRGDVGFAFYRGARKAKLPKRSPLTPQETARLAELEHALVSEQSLEQAQSVEDIHLDRNIGASYKPVRSHAIEELVDVHGDDAEFSEDERQQGNLIPEISVGNVPASIRSTTEGTVFDEALRAAEEWESNNDRFRNVKGEVVDNITDNEMVRQAQALQSEERHESPSVKQLFSALEDKSQVKEANNWKDLVHQFEIDTDASQCCGCGIRLQCRDTEGKGFVDVNVLRELREADGRPLCKRCSSMRSGVIFKDEAIAVGESAVDAARETVAILRNALSMNESRNVTLVYMMDALDMHFEDGLSDLIISRRNRRKAETHFYIVINKVDLLPPHSRKRLLMYVHKFIKSRAPELKLKPRHIFLMSSLKGGGVNLFLSVLLHMAYRLHSKVFFVGATNTGKSTFINRLSKVVKQNTNRTTKMQLLSTSVIPGTTLHPLRIDTGPGFNLYDTPGIVVTDSLTSHLTASELKMAVPSSVGSTKPFRLGAGYSLFLGPFVRIDVVEGRPFFFSPHVSKRVPVVMKRTDRVEAFMASRPFGDVRMFYSTANTDSRDSAIGREKHYGMDPLKREYETVKHKVRVVGEGWEKATTELCIKGLGFVTIAGALELYMTVETMRGVSVYMREPLMPFDGLPFLRRKVPLKRK</sequence>
<dbReference type="EMBL" id="JAHBMH010000007">
    <property type="protein sequence ID" value="KAK1939569.1"/>
    <property type="molecule type" value="Genomic_DNA"/>
</dbReference>
<dbReference type="SUPFAM" id="SSF52540">
    <property type="entry name" value="P-loop containing nucleoside triphosphate hydrolases"/>
    <property type="match status" value="1"/>
</dbReference>
<dbReference type="InterPro" id="IPR050896">
    <property type="entry name" value="Mito_lipid_metab_GTPase"/>
</dbReference>
<dbReference type="CDD" id="cd01855">
    <property type="entry name" value="YqeH"/>
    <property type="match status" value="1"/>
</dbReference>
<dbReference type="Gene3D" id="3.40.50.300">
    <property type="entry name" value="P-loop containing nucleotide triphosphate hydrolases"/>
    <property type="match status" value="1"/>
</dbReference>
<evidence type="ECO:0000259" key="1">
    <source>
        <dbReference type="Pfam" id="PF01926"/>
    </source>
</evidence>
<dbReference type="PANTHER" id="PTHR46434:SF1">
    <property type="entry name" value="GENETIC INTERACTOR OF PROHIBITINS 3, MITOCHONDRIAL"/>
    <property type="match status" value="1"/>
</dbReference>
<dbReference type="Proteomes" id="UP001195914">
    <property type="component" value="Unassembled WGS sequence"/>
</dbReference>
<accession>A0AAD9GJA6</accession>
<dbReference type="InterPro" id="IPR027417">
    <property type="entry name" value="P-loop_NTPase"/>
</dbReference>
<organism evidence="2 3">
    <name type="scientific">Babesia divergens</name>
    <dbReference type="NCBI Taxonomy" id="32595"/>
    <lineage>
        <taxon>Eukaryota</taxon>
        <taxon>Sar</taxon>
        <taxon>Alveolata</taxon>
        <taxon>Apicomplexa</taxon>
        <taxon>Aconoidasida</taxon>
        <taxon>Piroplasmida</taxon>
        <taxon>Babesiidae</taxon>
        <taxon>Babesia</taxon>
    </lineage>
</organism>
<keyword evidence="3" id="KW-1185">Reference proteome</keyword>
<dbReference type="AlphaFoldDB" id="A0AAD9GJA6"/>
<reference evidence="2" key="1">
    <citation type="journal article" date="2014" name="Nucleic Acids Res.">
        <title>The evolutionary dynamics of variant antigen genes in Babesia reveal a history of genomic innovation underlying host-parasite interaction.</title>
        <authorList>
            <person name="Jackson A.P."/>
            <person name="Otto T.D."/>
            <person name="Darby A."/>
            <person name="Ramaprasad A."/>
            <person name="Xia D."/>
            <person name="Echaide I.E."/>
            <person name="Farber M."/>
            <person name="Gahlot S."/>
            <person name="Gamble J."/>
            <person name="Gupta D."/>
            <person name="Gupta Y."/>
            <person name="Jackson L."/>
            <person name="Malandrin L."/>
            <person name="Malas T.B."/>
            <person name="Moussa E."/>
            <person name="Nair M."/>
            <person name="Reid A.J."/>
            <person name="Sanders M."/>
            <person name="Sharma J."/>
            <person name="Tracey A."/>
            <person name="Quail M.A."/>
            <person name="Weir W."/>
            <person name="Wastling J.M."/>
            <person name="Hall N."/>
            <person name="Willadsen P."/>
            <person name="Lingelbach K."/>
            <person name="Shiels B."/>
            <person name="Tait A."/>
            <person name="Berriman M."/>
            <person name="Allred D.R."/>
            <person name="Pain A."/>
        </authorList>
    </citation>
    <scope>NUCLEOTIDE SEQUENCE</scope>
    <source>
        <strain evidence="2">1802A</strain>
    </source>
</reference>
<reference evidence="2" key="2">
    <citation type="submission" date="2021-05" db="EMBL/GenBank/DDBJ databases">
        <authorList>
            <person name="Pain A."/>
        </authorList>
    </citation>
    <scope>NUCLEOTIDE SEQUENCE</scope>
    <source>
        <strain evidence="2">1802A</strain>
    </source>
</reference>
<evidence type="ECO:0000313" key="3">
    <source>
        <dbReference type="Proteomes" id="UP001195914"/>
    </source>
</evidence>
<comment type="caution">
    <text evidence="2">The sequence shown here is derived from an EMBL/GenBank/DDBJ whole genome shotgun (WGS) entry which is preliminary data.</text>
</comment>
<dbReference type="PANTHER" id="PTHR46434">
    <property type="entry name" value="GENETIC INTERACTOR OF PROHIBITINS 3, MITOCHONDRIAL"/>
    <property type="match status" value="1"/>
</dbReference>
<dbReference type="Pfam" id="PF01926">
    <property type="entry name" value="MMR_HSR1"/>
    <property type="match status" value="1"/>
</dbReference>
<proteinExistence type="predicted"/>
<protein>
    <submittedName>
        <fullName evidence="2">Membrane protein</fullName>
    </submittedName>
</protein>
<dbReference type="GO" id="GO:0005525">
    <property type="term" value="F:GTP binding"/>
    <property type="evidence" value="ECO:0007669"/>
    <property type="project" value="InterPro"/>
</dbReference>
<evidence type="ECO:0000313" key="2">
    <source>
        <dbReference type="EMBL" id="KAK1939569.1"/>
    </source>
</evidence>
<dbReference type="InterPro" id="IPR006073">
    <property type="entry name" value="GTP-bd"/>
</dbReference>